<keyword evidence="2" id="KW-0812">Transmembrane</keyword>
<sequence>LSNMSSSHLDPAGTGTPETSGEEEALFSSFDIFLFSLIVGLLIYWFFFRQKKEEVPEFKNTPPPLGGGLGLRFGSLPDSSCALPNSPRPRSICGFAGIST</sequence>
<evidence type="ECO:0000313" key="3">
    <source>
        <dbReference type="Ensembl" id="ENSPKIP00000029504.1"/>
    </source>
</evidence>
<keyword evidence="2" id="KW-1133">Transmembrane helix</keyword>
<dbReference type="STRING" id="1676925.ENSPKIP00000029504"/>
<dbReference type="Proteomes" id="UP000261540">
    <property type="component" value="Unplaced"/>
</dbReference>
<dbReference type="Ensembl" id="ENSPKIT00000010301.1">
    <property type="protein sequence ID" value="ENSPKIP00000029504.1"/>
    <property type="gene ID" value="ENSPKIG00000010717.1"/>
</dbReference>
<feature type="region of interest" description="Disordered" evidence="1">
    <location>
        <begin position="1"/>
        <end position="21"/>
    </location>
</feature>
<evidence type="ECO:0000256" key="1">
    <source>
        <dbReference type="SAM" id="MobiDB-lite"/>
    </source>
</evidence>
<name>A0A3B3SFG0_9TELE</name>
<organism evidence="3 4">
    <name type="scientific">Paramormyrops kingsleyae</name>
    <dbReference type="NCBI Taxonomy" id="1676925"/>
    <lineage>
        <taxon>Eukaryota</taxon>
        <taxon>Metazoa</taxon>
        <taxon>Chordata</taxon>
        <taxon>Craniata</taxon>
        <taxon>Vertebrata</taxon>
        <taxon>Euteleostomi</taxon>
        <taxon>Actinopterygii</taxon>
        <taxon>Neopterygii</taxon>
        <taxon>Teleostei</taxon>
        <taxon>Osteoglossocephala</taxon>
        <taxon>Osteoglossomorpha</taxon>
        <taxon>Osteoglossiformes</taxon>
        <taxon>Mormyridae</taxon>
        <taxon>Paramormyrops</taxon>
    </lineage>
</organism>
<evidence type="ECO:0000256" key="2">
    <source>
        <dbReference type="SAM" id="Phobius"/>
    </source>
</evidence>
<evidence type="ECO:0000313" key="4">
    <source>
        <dbReference type="Proteomes" id="UP000261540"/>
    </source>
</evidence>
<accession>A0A3B3SFG0</accession>
<proteinExistence type="predicted"/>
<protein>
    <submittedName>
        <fullName evidence="3">Uncharacterized protein</fullName>
    </submittedName>
</protein>
<keyword evidence="2" id="KW-0472">Membrane</keyword>
<reference evidence="3" key="1">
    <citation type="submission" date="2025-08" db="UniProtKB">
        <authorList>
            <consortium name="Ensembl"/>
        </authorList>
    </citation>
    <scope>IDENTIFICATION</scope>
</reference>
<reference evidence="3" key="2">
    <citation type="submission" date="2025-09" db="UniProtKB">
        <authorList>
            <consortium name="Ensembl"/>
        </authorList>
    </citation>
    <scope>IDENTIFICATION</scope>
</reference>
<keyword evidence="4" id="KW-1185">Reference proteome</keyword>
<feature type="transmembrane region" description="Helical" evidence="2">
    <location>
        <begin position="25"/>
        <end position="47"/>
    </location>
</feature>
<dbReference type="AlphaFoldDB" id="A0A3B3SFG0"/>
<dbReference type="GeneTree" id="ENSGT01150000288145"/>